<dbReference type="GO" id="GO:0042558">
    <property type="term" value="P:pteridine-containing compound metabolic process"/>
    <property type="evidence" value="ECO:0007669"/>
    <property type="project" value="InterPro"/>
</dbReference>
<dbReference type="SUPFAM" id="SSF51717">
    <property type="entry name" value="Dihydropteroate synthetase-like"/>
    <property type="match status" value="1"/>
</dbReference>
<name>A0A356W2A2_9PROT</name>
<reference evidence="2 3" key="1">
    <citation type="journal article" date="2018" name="Nat. Biotechnol.">
        <title>A standardized bacterial taxonomy based on genome phylogeny substantially revises the tree of life.</title>
        <authorList>
            <person name="Parks D.H."/>
            <person name="Chuvochina M."/>
            <person name="Waite D.W."/>
            <person name="Rinke C."/>
            <person name="Skarshewski A."/>
            <person name="Chaumeil P.A."/>
            <person name="Hugenholtz P."/>
        </authorList>
    </citation>
    <scope>NUCLEOTIDE SEQUENCE [LARGE SCALE GENOMIC DNA]</scope>
    <source>
        <strain evidence="2">UBA10378</strain>
    </source>
</reference>
<evidence type="ECO:0000313" key="3">
    <source>
        <dbReference type="Proteomes" id="UP000263957"/>
    </source>
</evidence>
<feature type="non-terminal residue" evidence="2">
    <location>
        <position position="39"/>
    </location>
</feature>
<dbReference type="PROSITE" id="PS00792">
    <property type="entry name" value="DHPS_1"/>
    <property type="match status" value="1"/>
</dbReference>
<dbReference type="EMBL" id="DOGS01000055">
    <property type="protein sequence ID" value="HBQ47734.1"/>
    <property type="molecule type" value="Genomic_DNA"/>
</dbReference>
<dbReference type="InterPro" id="IPR011005">
    <property type="entry name" value="Dihydropteroate_synth-like_sf"/>
</dbReference>
<dbReference type="Proteomes" id="UP000263957">
    <property type="component" value="Unassembled WGS sequence"/>
</dbReference>
<dbReference type="Gene3D" id="3.20.20.20">
    <property type="entry name" value="Dihydropteroate synthase-like"/>
    <property type="match status" value="1"/>
</dbReference>
<organism evidence="2 3">
    <name type="scientific">Hyphomonas atlantica</name>
    <dbReference type="NCBI Taxonomy" id="1280948"/>
    <lineage>
        <taxon>Bacteria</taxon>
        <taxon>Pseudomonadati</taxon>
        <taxon>Pseudomonadota</taxon>
        <taxon>Alphaproteobacteria</taxon>
        <taxon>Hyphomonadales</taxon>
        <taxon>Hyphomonadaceae</taxon>
        <taxon>Hyphomonas</taxon>
    </lineage>
</organism>
<dbReference type="AlphaFoldDB" id="A0A356W2A2"/>
<evidence type="ECO:0000259" key="1">
    <source>
        <dbReference type="PROSITE" id="PS50972"/>
    </source>
</evidence>
<comment type="caution">
    <text evidence="2">The sequence shown here is derived from an EMBL/GenBank/DDBJ whole genome shotgun (WGS) entry which is preliminary data.</text>
</comment>
<protein>
    <submittedName>
        <fullName evidence="2">Dihydropteroate synthase</fullName>
    </submittedName>
</protein>
<dbReference type="PROSITE" id="PS50972">
    <property type="entry name" value="PTERIN_BINDING"/>
    <property type="match status" value="1"/>
</dbReference>
<feature type="domain" description="Pterin-binding" evidence="1">
    <location>
        <begin position="16"/>
        <end position="39"/>
    </location>
</feature>
<sequence>MAVRDRLLARLRTGDPLIMGILNVTPDSFSDGGVHDSLA</sequence>
<gene>
    <name evidence="2" type="ORF">DD728_02430</name>
</gene>
<dbReference type="InterPro" id="IPR000489">
    <property type="entry name" value="Pterin-binding_dom"/>
</dbReference>
<accession>A0A356W2A2</accession>
<evidence type="ECO:0000313" key="2">
    <source>
        <dbReference type="EMBL" id="HBQ47734.1"/>
    </source>
</evidence>
<proteinExistence type="predicted"/>